<gene>
    <name evidence="7" type="ORF">VNI00_006266</name>
</gene>
<dbReference type="AlphaFoldDB" id="A0AAW0D865"/>
<accession>A0AAW0D865</accession>
<feature type="compositionally biased region" description="Low complexity" evidence="4">
    <location>
        <begin position="471"/>
        <end position="480"/>
    </location>
</feature>
<keyword evidence="5" id="KW-0472">Membrane</keyword>
<sequence>MSYPTDLEYPRRVVVDDTDPRVQYSGDWALDIGTFDTLGVFGPPYNHSMHGTSQNGASFSFTFEGEYVQVRGAKDTRRITREASNDNVTALASWTCEVDGSAIRKVNYRGARYDLTHNVLCEQGRLSRQPHTLTINVTIDDPNTQMFWLDKIEYVPTPEANLANEVIKIDGSDPSIRYDNNSGNWKPIGILFNGTGTTGASMSFDFNGGCFVMLKLSITYKSATGTSVSLYGFNEGSEKHWQGSSGRYYVDNSGDTTFEIPESRTVPGSSNLTDYYHELLFTTPEMSPGSHEMVITFTGVKTGDDPLQWLSIDYLYVTASEGGAQLNTTASTAGSLPTRGSDSNSGGSSSSSTPVGAIVGGVIGGIAGLALLGLAIFFFLKRRKDNDTRAGGYYDSVPFNPNNMYAAPSAAAVSHPPPTVGAGYEPYSDNSTYSGSASGANHRTTPSVGQTLSSPSMQTTFDPYSDENAHGSSYGGSNSNSGGGESGPRPASFAVANPGPSTLSPNRSQHWTDMKSAQREAVAEQPVVERRHQDSGIRYPQQQQQVVDVPPTYTEH</sequence>
<dbReference type="InterPro" id="IPR049328">
    <property type="entry name" value="TM_ErbB1"/>
</dbReference>
<evidence type="ECO:0000256" key="1">
    <source>
        <dbReference type="ARBA" id="ARBA00022553"/>
    </source>
</evidence>
<feature type="domain" description="Epidermal growth factor receptor-like transmembrane-juxtamembrane segment" evidence="6">
    <location>
        <begin position="358"/>
        <end position="384"/>
    </location>
</feature>
<keyword evidence="1" id="KW-0597">Phosphoprotein</keyword>
<evidence type="ECO:0000313" key="8">
    <source>
        <dbReference type="Proteomes" id="UP001383192"/>
    </source>
</evidence>
<organism evidence="7 8">
    <name type="scientific">Paramarasmius palmivorus</name>
    <dbReference type="NCBI Taxonomy" id="297713"/>
    <lineage>
        <taxon>Eukaryota</taxon>
        <taxon>Fungi</taxon>
        <taxon>Dikarya</taxon>
        <taxon>Basidiomycota</taxon>
        <taxon>Agaricomycotina</taxon>
        <taxon>Agaricomycetes</taxon>
        <taxon>Agaricomycetidae</taxon>
        <taxon>Agaricales</taxon>
        <taxon>Marasmiineae</taxon>
        <taxon>Marasmiaceae</taxon>
        <taxon>Paramarasmius</taxon>
    </lineage>
</organism>
<feature type="compositionally biased region" description="Polar residues" evidence="4">
    <location>
        <begin position="432"/>
        <end position="462"/>
    </location>
</feature>
<evidence type="ECO:0000256" key="4">
    <source>
        <dbReference type="SAM" id="MobiDB-lite"/>
    </source>
</evidence>
<feature type="compositionally biased region" description="Basic and acidic residues" evidence="4">
    <location>
        <begin position="510"/>
        <end position="535"/>
    </location>
</feature>
<dbReference type="Gene3D" id="2.60.120.260">
    <property type="entry name" value="Galactose-binding domain-like"/>
    <property type="match status" value="2"/>
</dbReference>
<evidence type="ECO:0000256" key="5">
    <source>
        <dbReference type="SAM" id="Phobius"/>
    </source>
</evidence>
<feature type="region of interest" description="Disordered" evidence="4">
    <location>
        <begin position="328"/>
        <end position="353"/>
    </location>
</feature>
<comment type="caution">
    <text evidence="7">The sequence shown here is derived from an EMBL/GenBank/DDBJ whole genome shotgun (WGS) entry which is preliminary data.</text>
</comment>
<feature type="compositionally biased region" description="Polar residues" evidence="4">
    <location>
        <begin position="499"/>
        <end position="509"/>
    </location>
</feature>
<feature type="transmembrane region" description="Helical" evidence="5">
    <location>
        <begin position="355"/>
        <end position="380"/>
    </location>
</feature>
<feature type="compositionally biased region" description="Low complexity" evidence="4">
    <location>
        <begin position="340"/>
        <end position="353"/>
    </location>
</feature>
<keyword evidence="5" id="KW-0812">Transmembrane</keyword>
<proteinExistence type="predicted"/>
<evidence type="ECO:0000313" key="7">
    <source>
        <dbReference type="EMBL" id="KAK7047938.1"/>
    </source>
</evidence>
<dbReference type="Proteomes" id="UP001383192">
    <property type="component" value="Unassembled WGS sequence"/>
</dbReference>
<keyword evidence="5" id="KW-1133">Transmembrane helix</keyword>
<keyword evidence="3" id="KW-0067">ATP-binding</keyword>
<keyword evidence="8" id="KW-1185">Reference proteome</keyword>
<feature type="region of interest" description="Disordered" evidence="4">
    <location>
        <begin position="432"/>
        <end position="556"/>
    </location>
</feature>
<feature type="compositionally biased region" description="Low complexity" evidence="4">
    <location>
        <begin position="540"/>
        <end position="556"/>
    </location>
</feature>
<protein>
    <recommendedName>
        <fullName evidence="6">Epidermal growth factor receptor-like transmembrane-juxtamembrane segment domain-containing protein</fullName>
    </recommendedName>
</protein>
<evidence type="ECO:0000259" key="6">
    <source>
        <dbReference type="Pfam" id="PF21314"/>
    </source>
</evidence>
<evidence type="ECO:0000256" key="2">
    <source>
        <dbReference type="ARBA" id="ARBA00022741"/>
    </source>
</evidence>
<dbReference type="GO" id="GO:0005524">
    <property type="term" value="F:ATP binding"/>
    <property type="evidence" value="ECO:0007669"/>
    <property type="project" value="UniProtKB-KW"/>
</dbReference>
<name>A0AAW0D865_9AGAR</name>
<reference evidence="7 8" key="1">
    <citation type="submission" date="2024-01" db="EMBL/GenBank/DDBJ databases">
        <title>A draft genome for a cacao thread blight-causing isolate of Paramarasmius palmivorus.</title>
        <authorList>
            <person name="Baruah I.K."/>
            <person name="Bukari Y."/>
            <person name="Amoako-Attah I."/>
            <person name="Meinhardt L.W."/>
            <person name="Bailey B.A."/>
            <person name="Cohen S.P."/>
        </authorList>
    </citation>
    <scope>NUCLEOTIDE SEQUENCE [LARGE SCALE GENOMIC DNA]</scope>
    <source>
        <strain evidence="7 8">GH-12</strain>
    </source>
</reference>
<dbReference type="EMBL" id="JAYKXP010000018">
    <property type="protein sequence ID" value="KAK7047938.1"/>
    <property type="molecule type" value="Genomic_DNA"/>
</dbReference>
<evidence type="ECO:0000256" key="3">
    <source>
        <dbReference type="ARBA" id="ARBA00022840"/>
    </source>
</evidence>
<dbReference type="Pfam" id="PF21314">
    <property type="entry name" value="TM_ErbB1"/>
    <property type="match status" value="1"/>
</dbReference>
<keyword evidence="2" id="KW-0547">Nucleotide-binding</keyword>